<dbReference type="InterPro" id="IPR048427">
    <property type="entry name" value="YpoC"/>
</dbReference>
<gene>
    <name evidence="2" type="ORF">EBO34_04330</name>
</gene>
<dbReference type="AlphaFoldDB" id="A0A3M7TUP9"/>
<dbReference type="Pfam" id="PF21747">
    <property type="entry name" value="YpoC"/>
    <property type="match status" value="1"/>
</dbReference>
<protein>
    <recommendedName>
        <fullName evidence="1">YpoC-like domain-containing protein</fullName>
    </recommendedName>
</protein>
<evidence type="ECO:0000313" key="2">
    <source>
        <dbReference type="EMBL" id="RNA69183.1"/>
    </source>
</evidence>
<accession>A0A3M7TUP9</accession>
<evidence type="ECO:0000259" key="1">
    <source>
        <dbReference type="Pfam" id="PF21747"/>
    </source>
</evidence>
<dbReference type="EMBL" id="RHIB01000001">
    <property type="protein sequence ID" value="RNA69183.1"/>
    <property type="molecule type" value="Genomic_DNA"/>
</dbReference>
<sequence>MTSENTPPKMKRTPFYEGSSSKEAALFHEDITRDLQPWTAPKDSVTKILKEWKETGEPLIREAFKKRDKEKARPLMVNYTARYIQAMIWAKGEPVTDLIHIERDIGNLQYAPVNIEERLSFVINTPAHHHAFITLSQLFDESKKKWAVYFLKSGK</sequence>
<reference evidence="2 3" key="1">
    <citation type="submission" date="2018-10" db="EMBL/GenBank/DDBJ databases">
        <title>Bacillus Keqinensis sp. nov., a moderately halophilic bacterium isolated from a saline-alkaline lake.</title>
        <authorList>
            <person name="Wang H."/>
        </authorList>
    </citation>
    <scope>NUCLEOTIDE SEQUENCE [LARGE SCALE GENOMIC DNA]</scope>
    <source>
        <strain evidence="2 3">KQ-3</strain>
    </source>
</reference>
<dbReference type="OrthoDB" id="2360594at2"/>
<dbReference type="Proteomes" id="UP000278746">
    <property type="component" value="Unassembled WGS sequence"/>
</dbReference>
<proteinExistence type="predicted"/>
<evidence type="ECO:0000313" key="3">
    <source>
        <dbReference type="Proteomes" id="UP000278746"/>
    </source>
</evidence>
<feature type="domain" description="YpoC-like" evidence="1">
    <location>
        <begin position="43"/>
        <end position="151"/>
    </location>
</feature>
<dbReference type="RefSeq" id="WP_122896705.1">
    <property type="nucleotide sequence ID" value="NZ_RHIB01000001.1"/>
</dbReference>
<name>A0A3M7TUP9_9BACI</name>
<organism evidence="2 3">
    <name type="scientific">Alteribacter keqinensis</name>
    <dbReference type="NCBI Taxonomy" id="2483800"/>
    <lineage>
        <taxon>Bacteria</taxon>
        <taxon>Bacillati</taxon>
        <taxon>Bacillota</taxon>
        <taxon>Bacilli</taxon>
        <taxon>Bacillales</taxon>
        <taxon>Bacillaceae</taxon>
        <taxon>Alteribacter</taxon>
    </lineage>
</organism>
<keyword evidence="3" id="KW-1185">Reference proteome</keyword>
<comment type="caution">
    <text evidence="2">The sequence shown here is derived from an EMBL/GenBank/DDBJ whole genome shotgun (WGS) entry which is preliminary data.</text>
</comment>